<comment type="caution">
    <text evidence="5">The sequence shown here is derived from an EMBL/GenBank/DDBJ whole genome shotgun (WGS) entry which is preliminary data.</text>
</comment>
<dbReference type="AlphaFoldDB" id="A0AA39GNJ9"/>
<organism evidence="5 6">
    <name type="scientific">Sarocladium strictum</name>
    <name type="common">Black bundle disease fungus</name>
    <name type="synonym">Acremonium strictum</name>
    <dbReference type="NCBI Taxonomy" id="5046"/>
    <lineage>
        <taxon>Eukaryota</taxon>
        <taxon>Fungi</taxon>
        <taxon>Dikarya</taxon>
        <taxon>Ascomycota</taxon>
        <taxon>Pezizomycotina</taxon>
        <taxon>Sordariomycetes</taxon>
        <taxon>Hypocreomycetidae</taxon>
        <taxon>Hypocreales</taxon>
        <taxon>Sarocladiaceae</taxon>
        <taxon>Sarocladium</taxon>
    </lineage>
</organism>
<keyword evidence="4" id="KW-0804">Transcription</keyword>
<dbReference type="Proteomes" id="UP001175261">
    <property type="component" value="Unassembled WGS sequence"/>
</dbReference>
<evidence type="ECO:0000256" key="1">
    <source>
        <dbReference type="ARBA" id="ARBA00022833"/>
    </source>
</evidence>
<accession>A0AA39GNJ9</accession>
<name>A0AA39GNJ9_SARSR</name>
<evidence type="ECO:0000313" key="5">
    <source>
        <dbReference type="EMBL" id="KAK0390660.1"/>
    </source>
</evidence>
<protein>
    <recommendedName>
        <fullName evidence="7">Transcription factor domain-containing protein</fullName>
    </recommendedName>
</protein>
<evidence type="ECO:0000256" key="2">
    <source>
        <dbReference type="ARBA" id="ARBA00023015"/>
    </source>
</evidence>
<dbReference type="PANTHER" id="PTHR47171:SF6">
    <property type="entry name" value="SPECIFIC TRANSCRIPTION FACTOR, PUTATIVE (AFU_ORTHOLOGUE AFUA_2G06130)-RELATED"/>
    <property type="match status" value="1"/>
</dbReference>
<gene>
    <name evidence="5" type="ORF">NLU13_0164</name>
</gene>
<keyword evidence="3" id="KW-0238">DNA-binding</keyword>
<evidence type="ECO:0000313" key="6">
    <source>
        <dbReference type="Proteomes" id="UP001175261"/>
    </source>
</evidence>
<keyword evidence="1" id="KW-0862">Zinc</keyword>
<dbReference type="GO" id="GO:0003677">
    <property type="term" value="F:DNA binding"/>
    <property type="evidence" value="ECO:0007669"/>
    <property type="project" value="UniProtKB-KW"/>
</dbReference>
<dbReference type="PANTHER" id="PTHR47171">
    <property type="entry name" value="FARA-RELATED"/>
    <property type="match status" value="1"/>
</dbReference>
<dbReference type="EMBL" id="JAPDFR010000001">
    <property type="protein sequence ID" value="KAK0390660.1"/>
    <property type="molecule type" value="Genomic_DNA"/>
</dbReference>
<dbReference type="CDD" id="cd12148">
    <property type="entry name" value="fungal_TF_MHR"/>
    <property type="match status" value="1"/>
</dbReference>
<evidence type="ECO:0000256" key="3">
    <source>
        <dbReference type="ARBA" id="ARBA00023125"/>
    </source>
</evidence>
<sequence>MSMIVCKARQATPFLRLTEEGPLLGSLEFSGKLLQGLEAAVKADLEPDRVTKIQILALMHLNNDGVGGNDRSSNHLAHAISTAWSLSLHWRVPGIPNQEQCSYLWWSLTSLDRLNKPLMGAAPFMIDDADVGLERPEKTSNDYRSHVINVTLTMGDLIKKATKVYKATSTARCDDQGDFPSLSEVTSGTSFNEFLQSHQGE</sequence>
<evidence type="ECO:0008006" key="7">
    <source>
        <dbReference type="Google" id="ProtNLM"/>
    </source>
</evidence>
<proteinExistence type="predicted"/>
<dbReference type="InterPro" id="IPR052073">
    <property type="entry name" value="Amide_Lactam_Regulators"/>
</dbReference>
<reference evidence="5" key="1">
    <citation type="submission" date="2022-10" db="EMBL/GenBank/DDBJ databases">
        <title>Determination and structural analysis of whole genome sequence of Sarocladium strictum F4-1.</title>
        <authorList>
            <person name="Hu L."/>
            <person name="Jiang Y."/>
        </authorList>
    </citation>
    <scope>NUCLEOTIDE SEQUENCE</scope>
    <source>
        <strain evidence="5">F4-1</strain>
    </source>
</reference>
<keyword evidence="6" id="KW-1185">Reference proteome</keyword>
<evidence type="ECO:0000256" key="4">
    <source>
        <dbReference type="ARBA" id="ARBA00023163"/>
    </source>
</evidence>
<keyword evidence="2" id="KW-0805">Transcription regulation</keyword>